<dbReference type="NCBIfam" id="TIGR00815">
    <property type="entry name" value="sulP"/>
    <property type="match status" value="1"/>
</dbReference>
<evidence type="ECO:0000256" key="1">
    <source>
        <dbReference type="ARBA" id="ARBA00004141"/>
    </source>
</evidence>
<dbReference type="Proteomes" id="UP000025227">
    <property type="component" value="Unplaced"/>
</dbReference>
<keyword evidence="4 5" id="KW-0472">Membrane</keyword>
<comment type="subcellular location">
    <subcellularLocation>
        <location evidence="1">Membrane</location>
        <topology evidence="1">Multi-pass membrane protein</topology>
    </subcellularLocation>
</comment>
<dbReference type="CDD" id="cd07042">
    <property type="entry name" value="STAS_SulP_like_sulfate_transporter"/>
    <property type="match status" value="1"/>
</dbReference>
<dbReference type="OrthoDB" id="5807933at2759"/>
<sequence>MNQKEFDSLNGFTRPMPKGIKEFRRKSSRYLQRQLCTREGLTSILYNRIPVIRWIQGYKQENLLPDIAAGVTLAIYNVPQSMAYSVLATLPPVFGLYASFFPPLFYFFFGTSYHISIGVFSLTCIMTGQARLSVLPMSGNGTSPALYHGANLTPIDVVVLLAFLVGVIQLIMWVLHLSFLSTYLTDSAVTGLTFGAAVHAMSAQIKGLLGVHPRHTDEGFLQLIKKWFAIGEAVPHTNLVTLTISIITIVFLVLYKKYAEPQLKRKRITLPAELVALVVLTAISAIANFHGRFGVEIVGEVPIGLPPPRVPLFEGVLIKKLIVPAISIAVVAYAVTVSMGKLFARKHKYRIDPDQEIFALGISGTISSFFSVFPTSTSLSRSLVNEGAGARTQVSGLVASCVILCVILLIAPLLNSLPMCVLNSIVVVALSSLLTKVTELRYLWRFSKPDVIVWVSTALVTIFWDIIEGLAIGMVLALITVVVHTQRPNVSLLGEVVRSDFRGIYNYTRAKRTETPILRFDAPVIFTNVQVLKEYIGKTLKLEPDSSEKKNDESMAMGPNWKAIILDCRAWTYTDAMGVEAIKELNDELRSKQVFLILANMKSCLRLQYAYAGLYRTFNDNQFCPTITDALTIAARIRANSEAFFKADKDDLVGVK</sequence>
<feature type="transmembrane region" description="Helical" evidence="5">
    <location>
        <begin position="458"/>
        <end position="483"/>
    </location>
</feature>
<feature type="transmembrane region" description="Helical" evidence="5">
    <location>
        <begin position="267"/>
        <end position="287"/>
    </location>
</feature>
<dbReference type="SUPFAM" id="SSF52091">
    <property type="entry name" value="SpoIIaa-like"/>
    <property type="match status" value="1"/>
</dbReference>
<dbReference type="Pfam" id="PF01740">
    <property type="entry name" value="STAS"/>
    <property type="match status" value="1"/>
</dbReference>
<dbReference type="AlphaFoldDB" id="A0A7I5EDV8"/>
<feature type="domain" description="STAS" evidence="6">
    <location>
        <begin position="517"/>
        <end position="634"/>
    </location>
</feature>
<feature type="transmembrane region" description="Helical" evidence="5">
    <location>
        <begin position="356"/>
        <end position="374"/>
    </location>
</feature>
<evidence type="ECO:0000313" key="8">
    <source>
        <dbReference type="WBParaSite" id="HCON_00165240-00001"/>
    </source>
</evidence>
<dbReference type="GO" id="GO:0055085">
    <property type="term" value="P:transmembrane transport"/>
    <property type="evidence" value="ECO:0007669"/>
    <property type="project" value="InterPro"/>
</dbReference>
<dbReference type="InterPro" id="IPR011547">
    <property type="entry name" value="SLC26A/SulP_dom"/>
</dbReference>
<evidence type="ECO:0000256" key="3">
    <source>
        <dbReference type="ARBA" id="ARBA00022989"/>
    </source>
</evidence>
<reference evidence="8" key="1">
    <citation type="submission" date="2020-12" db="UniProtKB">
        <authorList>
            <consortium name="WormBaseParasite"/>
        </authorList>
    </citation>
    <scope>IDENTIFICATION</scope>
    <source>
        <strain evidence="8">MHco3</strain>
    </source>
</reference>
<protein>
    <submittedName>
        <fullName evidence="8">STAS domain-containing protein</fullName>
    </submittedName>
</protein>
<feature type="transmembrane region" description="Helical" evidence="5">
    <location>
        <begin position="394"/>
        <end position="414"/>
    </location>
</feature>
<dbReference type="WBParaSite" id="HCON_00165240-00001">
    <property type="protein sequence ID" value="HCON_00165240-00001"/>
    <property type="gene ID" value="HCON_00165240"/>
</dbReference>
<keyword evidence="7" id="KW-1185">Reference proteome</keyword>
<feature type="transmembrane region" description="Helical" evidence="5">
    <location>
        <begin position="236"/>
        <end position="255"/>
    </location>
</feature>
<proteinExistence type="predicted"/>
<dbReference type="PROSITE" id="PS50801">
    <property type="entry name" value="STAS"/>
    <property type="match status" value="1"/>
</dbReference>
<organism evidence="7 8">
    <name type="scientific">Haemonchus contortus</name>
    <name type="common">Barber pole worm</name>
    <dbReference type="NCBI Taxonomy" id="6289"/>
    <lineage>
        <taxon>Eukaryota</taxon>
        <taxon>Metazoa</taxon>
        <taxon>Ecdysozoa</taxon>
        <taxon>Nematoda</taxon>
        <taxon>Chromadorea</taxon>
        <taxon>Rhabditida</taxon>
        <taxon>Rhabditina</taxon>
        <taxon>Rhabditomorpha</taxon>
        <taxon>Strongyloidea</taxon>
        <taxon>Trichostrongylidae</taxon>
        <taxon>Haemonchus</taxon>
    </lineage>
</organism>
<keyword evidence="2 5" id="KW-0812">Transmembrane</keyword>
<accession>A0A7I5EDV8</accession>
<dbReference type="Gene3D" id="3.30.750.24">
    <property type="entry name" value="STAS domain"/>
    <property type="match status" value="1"/>
</dbReference>
<dbReference type="InterPro" id="IPR036513">
    <property type="entry name" value="STAS_dom_sf"/>
</dbReference>
<dbReference type="GO" id="GO:0016020">
    <property type="term" value="C:membrane"/>
    <property type="evidence" value="ECO:0007669"/>
    <property type="project" value="UniProtKB-SubCell"/>
</dbReference>
<dbReference type="OMA" id="FSITCLM"/>
<dbReference type="InterPro" id="IPR002645">
    <property type="entry name" value="STAS_dom"/>
</dbReference>
<keyword evidence="3 5" id="KW-1133">Transmembrane helix</keyword>
<evidence type="ECO:0000313" key="7">
    <source>
        <dbReference type="Proteomes" id="UP000025227"/>
    </source>
</evidence>
<name>A0A7I5EDV8_HAECO</name>
<feature type="transmembrane region" description="Helical" evidence="5">
    <location>
        <begin position="86"/>
        <end position="109"/>
    </location>
</feature>
<feature type="transmembrane region" description="Helical" evidence="5">
    <location>
        <begin position="321"/>
        <end position="344"/>
    </location>
</feature>
<evidence type="ECO:0000256" key="4">
    <source>
        <dbReference type="ARBA" id="ARBA00023136"/>
    </source>
</evidence>
<feature type="transmembrane region" description="Helical" evidence="5">
    <location>
        <begin position="421"/>
        <end position="438"/>
    </location>
</feature>
<dbReference type="Pfam" id="PF00916">
    <property type="entry name" value="Sulfate_transp"/>
    <property type="match status" value="1"/>
</dbReference>
<evidence type="ECO:0000259" key="6">
    <source>
        <dbReference type="PROSITE" id="PS50801"/>
    </source>
</evidence>
<dbReference type="PANTHER" id="PTHR11814">
    <property type="entry name" value="SULFATE TRANSPORTER"/>
    <property type="match status" value="1"/>
</dbReference>
<evidence type="ECO:0000256" key="5">
    <source>
        <dbReference type="SAM" id="Phobius"/>
    </source>
</evidence>
<dbReference type="InterPro" id="IPR001902">
    <property type="entry name" value="SLC26A/SulP_fam"/>
</dbReference>
<feature type="transmembrane region" description="Helical" evidence="5">
    <location>
        <begin position="155"/>
        <end position="175"/>
    </location>
</feature>
<feature type="transmembrane region" description="Helical" evidence="5">
    <location>
        <begin position="115"/>
        <end position="134"/>
    </location>
</feature>
<evidence type="ECO:0000256" key="2">
    <source>
        <dbReference type="ARBA" id="ARBA00022692"/>
    </source>
</evidence>